<dbReference type="Proteomes" id="UP001302367">
    <property type="component" value="Chromosome 7"/>
</dbReference>
<dbReference type="EMBL" id="CP134190">
    <property type="protein sequence ID" value="WPB06167.1"/>
    <property type="molecule type" value="Genomic_DNA"/>
</dbReference>
<sequence>MTNAISKIECCSDPARESDLDHDTEHPSDVQLEKKTLEELWLDKIHSIVPAEREKLESIALACPLSFPPEVEELLNSANAPMHTHFFALPSTQKGTWCVYIIIFEMPGRQPKLYIGSGTPESVGMLGRTQQYHPDNYATLQRFVRSAFEEGFTISYIGTLCYTLVPRPGIRPRSRGLVKAAEAVLSVEFNAIIPHPTTDHFVKHLMR</sequence>
<name>A0ABZ0P3A4_CERBT</name>
<dbReference type="RefSeq" id="XP_065459401.1">
    <property type="nucleotide sequence ID" value="XM_065603329.1"/>
</dbReference>
<dbReference type="GeneID" id="90644686"/>
<proteinExistence type="predicted"/>
<keyword evidence="2" id="KW-1185">Reference proteome</keyword>
<evidence type="ECO:0008006" key="3">
    <source>
        <dbReference type="Google" id="ProtNLM"/>
    </source>
</evidence>
<evidence type="ECO:0000313" key="2">
    <source>
        <dbReference type="Proteomes" id="UP001302367"/>
    </source>
</evidence>
<protein>
    <recommendedName>
        <fullName evidence="3">GIY-YIG nuclease family protein</fullName>
    </recommendedName>
</protein>
<gene>
    <name evidence="1" type="ORF">RHO25_010824</name>
</gene>
<reference evidence="1 2" key="1">
    <citation type="submission" date="2023-09" db="EMBL/GenBank/DDBJ databases">
        <title>Complete-Gapless Cercospora beticola genome.</title>
        <authorList>
            <person name="Wyatt N.A."/>
            <person name="Spanner R.E."/>
            <person name="Bolton M.D."/>
        </authorList>
    </citation>
    <scope>NUCLEOTIDE SEQUENCE [LARGE SCALE GENOMIC DNA]</scope>
    <source>
        <strain evidence="1">Cb09-40</strain>
    </source>
</reference>
<organism evidence="1 2">
    <name type="scientific">Cercospora beticola</name>
    <name type="common">Sugarbeet leaf spot fungus</name>
    <dbReference type="NCBI Taxonomy" id="122368"/>
    <lineage>
        <taxon>Eukaryota</taxon>
        <taxon>Fungi</taxon>
        <taxon>Dikarya</taxon>
        <taxon>Ascomycota</taxon>
        <taxon>Pezizomycotina</taxon>
        <taxon>Dothideomycetes</taxon>
        <taxon>Dothideomycetidae</taxon>
        <taxon>Mycosphaerellales</taxon>
        <taxon>Mycosphaerellaceae</taxon>
        <taxon>Cercospora</taxon>
    </lineage>
</organism>
<evidence type="ECO:0000313" key="1">
    <source>
        <dbReference type="EMBL" id="WPB06167.1"/>
    </source>
</evidence>
<accession>A0ABZ0P3A4</accession>